<dbReference type="Proteomes" id="UP000319848">
    <property type="component" value="Unassembled WGS sequence"/>
</dbReference>
<dbReference type="AlphaFoldDB" id="A0A562M443"/>
<keyword evidence="1" id="KW-0472">Membrane</keyword>
<keyword evidence="1" id="KW-1133">Transmembrane helix</keyword>
<organism evidence="2 3">
    <name type="scientific">Flavobacterium cauense R2A-7</name>
    <dbReference type="NCBI Taxonomy" id="1341154"/>
    <lineage>
        <taxon>Bacteria</taxon>
        <taxon>Pseudomonadati</taxon>
        <taxon>Bacteroidota</taxon>
        <taxon>Flavobacteriia</taxon>
        <taxon>Flavobacteriales</taxon>
        <taxon>Flavobacteriaceae</taxon>
        <taxon>Flavobacterium</taxon>
    </lineage>
</organism>
<dbReference type="EMBL" id="VLKQ01000002">
    <property type="protein sequence ID" value="TWI14707.1"/>
    <property type="molecule type" value="Genomic_DNA"/>
</dbReference>
<name>A0A562M443_9FLAO</name>
<keyword evidence="1" id="KW-0812">Transmembrane</keyword>
<gene>
    <name evidence="2" type="ORF">IP98_00677</name>
</gene>
<keyword evidence="3" id="KW-1185">Reference proteome</keyword>
<proteinExistence type="predicted"/>
<reference evidence="2 3" key="1">
    <citation type="journal article" date="2015" name="Stand. Genomic Sci.">
        <title>Genomic Encyclopedia of Bacterial and Archaeal Type Strains, Phase III: the genomes of soil and plant-associated and newly described type strains.</title>
        <authorList>
            <person name="Whitman W.B."/>
            <person name="Woyke T."/>
            <person name="Klenk H.P."/>
            <person name="Zhou Y."/>
            <person name="Lilburn T.G."/>
            <person name="Beck B.J."/>
            <person name="De Vos P."/>
            <person name="Vandamme P."/>
            <person name="Eisen J.A."/>
            <person name="Garrity G."/>
            <person name="Hugenholtz P."/>
            <person name="Kyrpides N.C."/>
        </authorList>
    </citation>
    <scope>NUCLEOTIDE SEQUENCE [LARGE SCALE GENOMIC DNA]</scope>
    <source>
        <strain evidence="2 3">CGMCC 1.7270</strain>
    </source>
</reference>
<evidence type="ECO:0000313" key="3">
    <source>
        <dbReference type="Proteomes" id="UP000319848"/>
    </source>
</evidence>
<sequence>MEPNKMEEEFRKKLNAREIQPSEAAWDRLDAMLSVAENKKPKRNNTFLFIAAGLALFFAVGLFLFQQGKTNPEIRLTNPTVVTSDEKSPVLEQSEIYQETTGEADQKISEGKPNQVIAENQVVSVTKKRVKSNAETTTDFQHQTIKEQIAQVIPKQEPEMQKSNVDSEKLLVITDAPKEKQKVKVNANSLLSSVEGELNQEFRETTLQRLNRNFKTVKTAVANRNYE</sequence>
<dbReference type="RefSeq" id="WP_035117770.1">
    <property type="nucleotide sequence ID" value="NZ_AVBI01000014.1"/>
</dbReference>
<protein>
    <submittedName>
        <fullName evidence="2">Uncharacterized protein</fullName>
    </submittedName>
</protein>
<comment type="caution">
    <text evidence="2">The sequence shown here is derived from an EMBL/GenBank/DDBJ whole genome shotgun (WGS) entry which is preliminary data.</text>
</comment>
<dbReference type="OrthoDB" id="1247025at2"/>
<accession>A0A562M443</accession>
<feature type="transmembrane region" description="Helical" evidence="1">
    <location>
        <begin position="47"/>
        <end position="65"/>
    </location>
</feature>
<evidence type="ECO:0000313" key="2">
    <source>
        <dbReference type="EMBL" id="TWI14707.1"/>
    </source>
</evidence>
<evidence type="ECO:0000256" key="1">
    <source>
        <dbReference type="SAM" id="Phobius"/>
    </source>
</evidence>